<dbReference type="InterPro" id="IPR043536">
    <property type="entry name" value="HCF1/2"/>
</dbReference>
<dbReference type="OrthoDB" id="10001928at2759"/>
<dbReference type="Gene3D" id="6.10.250.2590">
    <property type="match status" value="1"/>
</dbReference>
<dbReference type="GO" id="GO:0003713">
    <property type="term" value="F:transcription coactivator activity"/>
    <property type="evidence" value="ECO:0007669"/>
    <property type="project" value="TreeGrafter"/>
</dbReference>
<dbReference type="InterPro" id="IPR059124">
    <property type="entry name" value="Kelch_HCF"/>
</dbReference>
<feature type="compositionally biased region" description="Low complexity" evidence="5">
    <location>
        <begin position="746"/>
        <end position="767"/>
    </location>
</feature>
<keyword evidence="4" id="KW-0539">Nucleus</keyword>
<dbReference type="SMART" id="SM00060">
    <property type="entry name" value="FN3"/>
    <property type="match status" value="2"/>
</dbReference>
<evidence type="ECO:0000313" key="7">
    <source>
        <dbReference type="EMBL" id="PAV77486.1"/>
    </source>
</evidence>
<evidence type="ECO:0000256" key="3">
    <source>
        <dbReference type="ARBA" id="ARBA00022737"/>
    </source>
</evidence>
<proteinExistence type="predicted"/>
<dbReference type="InterPro" id="IPR036116">
    <property type="entry name" value="FN3_sf"/>
</dbReference>
<protein>
    <recommendedName>
        <fullName evidence="6">Fibronectin type-III domain-containing protein</fullName>
    </recommendedName>
</protein>
<accession>A0A2A2KU02</accession>
<gene>
    <name evidence="7" type="ORF">WR25_02533</name>
</gene>
<dbReference type="SUPFAM" id="SSF117281">
    <property type="entry name" value="Kelch motif"/>
    <property type="match status" value="2"/>
</dbReference>
<sequence>MDYDQGDPPDQAKGHLPEADEVKQPAIVGDLDTENKRQAHEFGVESKKGAVNGQPVCWVKVNYDEELAPRVRHGHRAVALKDLMIVFGGGNEGIFETLNVYNCVTNQWSEVHPKGDKVPGLAAFAMTISKHCVYVMGGMIEYGKYTNDMYELQLDKWIWQKVKTRWPKQGNKAIPSPRLGHSIVVTADRMCFVFGGLANGSKEARSNIPIYLNDIYQIDLRNTKNTEWAITPTVGTPPSPRESHSAVILETANRRHMIIYGGMNGSQRLGDVWILDLMTMTWHNPILHGIPPAPRSLHTACLVNGKMFVFGGWVPSGQDEKGLDTEWKCSNSLACLNIDSLAWEDSIIVDKDLPRPRAGHCAAPMHNRIYIWSGREGYRKAWNNQICLNDMWYLELDKPPKPEKITLTKSNTNSLEISWTHVLSAENYLVQIQKVIDSTRLLGPGQVGFSPLGQRSGVATAVQRGQMGGQPQLVKLTREPGSQPQILRVVRPGQPVAGTVRGAQSIGQVGAKPTAAKIIVTKSASGQNIVANEPIAGGPQGQMMYERSGMGDLPGSSSSTAESSHAAEHLPDSAAIPSISTQGTTYTRPAPQASHADESDLPHNLLDEPPTPQPQSQQQSSSGLSGVAASASAGDRQPMQPDALPQDAQPGQPQEMNPEEADHPDPVAMDPAAPPTHIDPADPFPSDVGQPATGAEGGEAIPADPMSSKTGEPSDPMQNAGGDPMHQPGFEPRQPAEGDVGEMLDQSMLPQQAAASSSQSQPSQMQADNIQQEEKLQHQNLLGQAANQDMTQMTPPSQQMDNAWLDVGILRGNQMNITHFFTQTDDRLIHSYGTYCETGIQAGKTECNRAIADLQPGTAYRVRYCGINHLGIGPFSDYTILKTSVPGFPGAPSAIKISKVSEGAHLSWEPPLNLGQIVEYSVYLAVRNTTPTAVNDNQLAFMRVYAGPQSECIVTQNSLDAAFVDSTAKPAIIFRIAAKNDKGYGPATQVRWLQDQATRPPIAPQGQFHGSYFGPMKASSGTPHSAAAAGKKPPRIN</sequence>
<feature type="region of interest" description="Disordered" evidence="5">
    <location>
        <begin position="1013"/>
        <end position="1037"/>
    </location>
</feature>
<dbReference type="EMBL" id="LIAE01007695">
    <property type="protein sequence ID" value="PAV77486.1"/>
    <property type="molecule type" value="Genomic_DNA"/>
</dbReference>
<keyword evidence="3" id="KW-0677">Repeat</keyword>
<dbReference type="Proteomes" id="UP000218231">
    <property type="component" value="Unassembled WGS sequence"/>
</dbReference>
<dbReference type="SUPFAM" id="SSF49265">
    <property type="entry name" value="Fibronectin type III"/>
    <property type="match status" value="1"/>
</dbReference>
<dbReference type="InterPro" id="IPR015915">
    <property type="entry name" value="Kelch-typ_b-propeller"/>
</dbReference>
<evidence type="ECO:0000256" key="4">
    <source>
        <dbReference type="ARBA" id="ARBA00023242"/>
    </source>
</evidence>
<feature type="domain" description="Fibronectin type-III" evidence="6">
    <location>
        <begin position="399"/>
        <end position="873"/>
    </location>
</feature>
<dbReference type="PANTHER" id="PTHR46003:SF1">
    <property type="entry name" value="HOST CELL FACTOR"/>
    <property type="match status" value="1"/>
</dbReference>
<feature type="compositionally biased region" description="Polar residues" evidence="5">
    <location>
        <begin position="578"/>
        <end position="587"/>
    </location>
</feature>
<keyword evidence="2" id="KW-0880">Kelch repeat</keyword>
<comment type="subcellular location">
    <subcellularLocation>
        <location evidence="1">Nucleus</location>
    </subcellularLocation>
</comment>
<dbReference type="STRING" id="2018661.A0A2A2KU02"/>
<dbReference type="Pfam" id="PF13854">
    <property type="entry name" value="Kelch_HCF"/>
    <property type="match status" value="1"/>
</dbReference>
<dbReference type="GO" id="GO:0035097">
    <property type="term" value="C:histone methyltransferase complex"/>
    <property type="evidence" value="ECO:0007669"/>
    <property type="project" value="TreeGrafter"/>
</dbReference>
<evidence type="ECO:0000256" key="1">
    <source>
        <dbReference type="ARBA" id="ARBA00004123"/>
    </source>
</evidence>
<evidence type="ECO:0000313" key="8">
    <source>
        <dbReference type="Proteomes" id="UP000218231"/>
    </source>
</evidence>
<organism evidence="7 8">
    <name type="scientific">Diploscapter pachys</name>
    <dbReference type="NCBI Taxonomy" id="2018661"/>
    <lineage>
        <taxon>Eukaryota</taxon>
        <taxon>Metazoa</taxon>
        <taxon>Ecdysozoa</taxon>
        <taxon>Nematoda</taxon>
        <taxon>Chromadorea</taxon>
        <taxon>Rhabditida</taxon>
        <taxon>Rhabditina</taxon>
        <taxon>Rhabditomorpha</taxon>
        <taxon>Rhabditoidea</taxon>
        <taxon>Rhabditidae</taxon>
        <taxon>Diploscapter</taxon>
    </lineage>
</organism>
<dbReference type="Gene3D" id="2.60.40.10">
    <property type="entry name" value="Immunoglobulins"/>
    <property type="match status" value="2"/>
</dbReference>
<feature type="compositionally biased region" description="Basic and acidic residues" evidence="5">
    <location>
        <begin position="10"/>
        <end position="22"/>
    </location>
</feature>
<dbReference type="Gene3D" id="2.120.10.80">
    <property type="entry name" value="Kelch-type beta propeller"/>
    <property type="match status" value="1"/>
</dbReference>
<evidence type="ECO:0000256" key="2">
    <source>
        <dbReference type="ARBA" id="ARBA00022441"/>
    </source>
</evidence>
<dbReference type="InterPro" id="IPR003961">
    <property type="entry name" value="FN3_dom"/>
</dbReference>
<feature type="domain" description="Fibronectin type-III" evidence="6">
    <location>
        <begin position="889"/>
        <end position="985"/>
    </location>
</feature>
<name>A0A2A2KU02_9BILA</name>
<feature type="compositionally biased region" description="Low complexity" evidence="5">
    <location>
        <begin position="615"/>
        <end position="634"/>
    </location>
</feature>
<dbReference type="InterPro" id="IPR013783">
    <property type="entry name" value="Ig-like_fold"/>
</dbReference>
<evidence type="ECO:0000259" key="6">
    <source>
        <dbReference type="SMART" id="SM00060"/>
    </source>
</evidence>
<evidence type="ECO:0000256" key="5">
    <source>
        <dbReference type="SAM" id="MobiDB-lite"/>
    </source>
</evidence>
<reference evidence="7 8" key="1">
    <citation type="journal article" date="2017" name="Curr. Biol.">
        <title>Genome architecture and evolution of a unichromosomal asexual nematode.</title>
        <authorList>
            <person name="Fradin H."/>
            <person name="Zegar C."/>
            <person name="Gutwein M."/>
            <person name="Lucas J."/>
            <person name="Kovtun M."/>
            <person name="Corcoran D."/>
            <person name="Baugh L.R."/>
            <person name="Kiontke K."/>
            <person name="Gunsalus K."/>
            <person name="Fitch D.H."/>
            <person name="Piano F."/>
        </authorList>
    </citation>
    <scope>NUCLEOTIDE SEQUENCE [LARGE SCALE GENOMIC DNA]</scope>
    <source>
        <strain evidence="7">PF1309</strain>
    </source>
</reference>
<dbReference type="AlphaFoldDB" id="A0A2A2KU02"/>
<dbReference type="CDD" id="cd00063">
    <property type="entry name" value="FN3"/>
    <property type="match status" value="1"/>
</dbReference>
<dbReference type="PANTHER" id="PTHR46003">
    <property type="entry name" value="HOST CELL FACTOR"/>
    <property type="match status" value="1"/>
</dbReference>
<feature type="region of interest" description="Disordered" evidence="5">
    <location>
        <begin position="531"/>
        <end position="769"/>
    </location>
</feature>
<dbReference type="GO" id="GO:0006338">
    <property type="term" value="P:chromatin remodeling"/>
    <property type="evidence" value="ECO:0007669"/>
    <property type="project" value="TreeGrafter"/>
</dbReference>
<comment type="caution">
    <text evidence="7">The sequence shown here is derived from an EMBL/GenBank/DDBJ whole genome shotgun (WGS) entry which is preliminary data.</text>
</comment>
<feature type="region of interest" description="Disordered" evidence="5">
    <location>
        <begin position="1"/>
        <end position="22"/>
    </location>
</feature>
<keyword evidence="8" id="KW-1185">Reference proteome</keyword>